<name>A0AAD4Z766_PRUDU</name>
<evidence type="ECO:0000313" key="1">
    <source>
        <dbReference type="EMBL" id="KAI5335136.1"/>
    </source>
</evidence>
<comment type="caution">
    <text evidence="1">The sequence shown here is derived from an EMBL/GenBank/DDBJ whole genome shotgun (WGS) entry which is preliminary data.</text>
</comment>
<proteinExistence type="predicted"/>
<sequence>MKSAKRPSRLEGIPHFTSPAFKAPASLKQRSRVPDIARWTMLSKGVVKAFSTFTIQQVPRAEKTHVDALASLGSELDTQFKSSIMVEHPDQPSIEEAEQPDLVQINEDLSWQDLIIDYLPREKSEARKIQ</sequence>
<reference evidence="1 2" key="1">
    <citation type="journal article" date="2022" name="G3 (Bethesda)">
        <title>Whole-genome sequence and methylome profiling of the almond [Prunus dulcis (Mill.) D.A. Webb] cultivar 'Nonpareil'.</title>
        <authorList>
            <person name="D'Amico-Willman K.M."/>
            <person name="Ouma W.Z."/>
            <person name="Meulia T."/>
            <person name="Sideli G.M."/>
            <person name="Gradziel T.M."/>
            <person name="Fresnedo-Ramirez J."/>
        </authorList>
    </citation>
    <scope>NUCLEOTIDE SEQUENCE [LARGE SCALE GENOMIC DNA]</scope>
    <source>
        <strain evidence="1">Clone GOH B32 T37-40</strain>
    </source>
</reference>
<gene>
    <name evidence="1" type="ORF">L3X38_025269</name>
</gene>
<protein>
    <submittedName>
        <fullName evidence="1">Uncharacterized protein</fullName>
    </submittedName>
</protein>
<dbReference type="AlphaFoldDB" id="A0AAD4Z766"/>
<organism evidence="1 2">
    <name type="scientific">Prunus dulcis</name>
    <name type="common">Almond</name>
    <name type="synonym">Amygdalus dulcis</name>
    <dbReference type="NCBI Taxonomy" id="3755"/>
    <lineage>
        <taxon>Eukaryota</taxon>
        <taxon>Viridiplantae</taxon>
        <taxon>Streptophyta</taxon>
        <taxon>Embryophyta</taxon>
        <taxon>Tracheophyta</taxon>
        <taxon>Spermatophyta</taxon>
        <taxon>Magnoliopsida</taxon>
        <taxon>eudicotyledons</taxon>
        <taxon>Gunneridae</taxon>
        <taxon>Pentapetalae</taxon>
        <taxon>rosids</taxon>
        <taxon>fabids</taxon>
        <taxon>Rosales</taxon>
        <taxon>Rosaceae</taxon>
        <taxon>Amygdaloideae</taxon>
        <taxon>Amygdaleae</taxon>
        <taxon>Prunus</taxon>
    </lineage>
</organism>
<dbReference type="Proteomes" id="UP001054821">
    <property type="component" value="Chromosome 4"/>
</dbReference>
<dbReference type="EMBL" id="JAJFAZ020000004">
    <property type="protein sequence ID" value="KAI5335136.1"/>
    <property type="molecule type" value="Genomic_DNA"/>
</dbReference>
<accession>A0AAD4Z766</accession>
<keyword evidence="2" id="KW-1185">Reference proteome</keyword>
<evidence type="ECO:0000313" key="2">
    <source>
        <dbReference type="Proteomes" id="UP001054821"/>
    </source>
</evidence>